<dbReference type="InterPro" id="IPR001173">
    <property type="entry name" value="Glyco_trans_2-like"/>
</dbReference>
<accession>A0ABY4CN01</accession>
<reference evidence="3" key="1">
    <citation type="submission" date="2021-12" db="EMBL/GenBank/DDBJ databases">
        <title>Alicyclobacillaceae gen. nov., sp. nov., isolated from chalcocite enrichment system.</title>
        <authorList>
            <person name="Jiang Z."/>
        </authorList>
    </citation>
    <scope>NUCLEOTIDE SEQUENCE</scope>
    <source>
        <strain evidence="3">MYW30-H2</strain>
    </source>
</reference>
<evidence type="ECO:0000313" key="3">
    <source>
        <dbReference type="EMBL" id="UOF90558.1"/>
    </source>
</evidence>
<proteinExistence type="inferred from homology"/>
<dbReference type="Gene3D" id="3.90.550.10">
    <property type="entry name" value="Spore Coat Polysaccharide Biosynthesis Protein SpsA, Chain A"/>
    <property type="match status" value="1"/>
</dbReference>
<sequence>MYNLTNLTEHSYRMLFFQQALPLHQFLTQMTEILNTIKTEWVLWPPFWEVWRVNNAAALESLLKEIPPTVTIASISNHFPNLEHSSLLRNPLLSNEPILWRNDWLKKQLAIYDRHIPDKSYIPYDIALNTNTTIHYSMETYQRFGLTKLFQSQTVNARRTAEHKLILPILRQQTETNTSYAILTRQPKISIVICAYNESSRIGWAIRSVLKQTYANWELIVIDDGSTDGTHAVVESFPDHRIKLKRLAANRGKAFALNDALTMVEGSYMLELDADDWIPPESIREFVNVLPDIDDTVAILTSNYFRWRRSMKGRLSYEGVEPSAQLEVAQNRAKPIIPRFYRTQALQTLNGWPILDGPLSRLYEDIAICLRLQKTYQIHSIDKPLYHRVIRPTSISQTNQSNYTKWLKNYNELFPSTDCES</sequence>
<dbReference type="InterPro" id="IPR050834">
    <property type="entry name" value="Glycosyltransf_2"/>
</dbReference>
<dbReference type="CDD" id="cd00761">
    <property type="entry name" value="Glyco_tranf_GTA_type"/>
    <property type="match status" value="1"/>
</dbReference>
<evidence type="ECO:0000256" key="1">
    <source>
        <dbReference type="ARBA" id="ARBA00006739"/>
    </source>
</evidence>
<dbReference type="PANTHER" id="PTHR43685:SF11">
    <property type="entry name" value="GLYCOSYLTRANSFERASE TAGX-RELATED"/>
    <property type="match status" value="1"/>
</dbReference>
<gene>
    <name evidence="3" type="ORF">LSG31_22325</name>
</gene>
<name>A0ABY4CN01_9BACL</name>
<dbReference type="SUPFAM" id="SSF53448">
    <property type="entry name" value="Nucleotide-diphospho-sugar transferases"/>
    <property type="match status" value="1"/>
</dbReference>
<feature type="domain" description="Glycosyltransferase 2-like" evidence="2">
    <location>
        <begin position="190"/>
        <end position="307"/>
    </location>
</feature>
<dbReference type="PANTHER" id="PTHR43685">
    <property type="entry name" value="GLYCOSYLTRANSFERASE"/>
    <property type="match status" value="1"/>
</dbReference>
<dbReference type="Pfam" id="PF00535">
    <property type="entry name" value="Glycos_transf_2"/>
    <property type="match status" value="1"/>
</dbReference>
<evidence type="ECO:0000259" key="2">
    <source>
        <dbReference type="Pfam" id="PF00535"/>
    </source>
</evidence>
<dbReference type="RefSeq" id="WP_347437255.1">
    <property type="nucleotide sequence ID" value="NZ_CP089291.1"/>
</dbReference>
<protein>
    <submittedName>
        <fullName evidence="3">Glycosyltransferase</fullName>
    </submittedName>
</protein>
<comment type="similarity">
    <text evidence="1">Belongs to the glycosyltransferase 2 family.</text>
</comment>
<keyword evidence="4" id="KW-1185">Reference proteome</keyword>
<dbReference type="EMBL" id="CP089291">
    <property type="protein sequence ID" value="UOF90558.1"/>
    <property type="molecule type" value="Genomic_DNA"/>
</dbReference>
<dbReference type="InterPro" id="IPR029044">
    <property type="entry name" value="Nucleotide-diphossugar_trans"/>
</dbReference>
<evidence type="ECO:0000313" key="4">
    <source>
        <dbReference type="Proteomes" id="UP000830167"/>
    </source>
</evidence>
<dbReference type="Proteomes" id="UP000830167">
    <property type="component" value="Chromosome"/>
</dbReference>
<organism evidence="3 4">
    <name type="scientific">Fodinisporobacter ferrooxydans</name>
    <dbReference type="NCBI Taxonomy" id="2901836"/>
    <lineage>
        <taxon>Bacteria</taxon>
        <taxon>Bacillati</taxon>
        <taxon>Bacillota</taxon>
        <taxon>Bacilli</taxon>
        <taxon>Bacillales</taxon>
        <taxon>Alicyclobacillaceae</taxon>
        <taxon>Fodinisporobacter</taxon>
    </lineage>
</organism>